<dbReference type="Proteomes" id="UP000239757">
    <property type="component" value="Unassembled WGS sequence"/>
</dbReference>
<dbReference type="GO" id="GO:0006506">
    <property type="term" value="P:GPI anchor biosynthetic process"/>
    <property type="evidence" value="ECO:0007669"/>
    <property type="project" value="InterPro"/>
</dbReference>
<organism evidence="3 4">
    <name type="scientific">Gossypium barbadense</name>
    <name type="common">Sea Island cotton</name>
    <name type="synonym">Hibiscus barbadensis</name>
    <dbReference type="NCBI Taxonomy" id="3634"/>
    <lineage>
        <taxon>Eukaryota</taxon>
        <taxon>Viridiplantae</taxon>
        <taxon>Streptophyta</taxon>
        <taxon>Embryophyta</taxon>
        <taxon>Tracheophyta</taxon>
        <taxon>Spermatophyta</taxon>
        <taxon>Magnoliopsida</taxon>
        <taxon>eudicotyledons</taxon>
        <taxon>Gunneridae</taxon>
        <taxon>Pentapetalae</taxon>
        <taxon>rosids</taxon>
        <taxon>malvids</taxon>
        <taxon>Malvales</taxon>
        <taxon>Malvaceae</taxon>
        <taxon>Malvoideae</taxon>
        <taxon>Gossypium</taxon>
    </lineage>
</organism>
<keyword evidence="1" id="KW-1133">Transmembrane helix</keyword>
<dbReference type="InterPro" id="IPR009447">
    <property type="entry name" value="PIGW/GWT1"/>
</dbReference>
<dbReference type="GO" id="GO:0004674">
    <property type="term" value="F:protein serine/threonine kinase activity"/>
    <property type="evidence" value="ECO:0007669"/>
    <property type="project" value="TreeGrafter"/>
</dbReference>
<dbReference type="OrthoDB" id="1741265at2759"/>
<dbReference type="AlphaFoldDB" id="A0A2P5YX26"/>
<dbReference type="GO" id="GO:0016746">
    <property type="term" value="F:acyltransferase activity"/>
    <property type="evidence" value="ECO:0007669"/>
    <property type="project" value="InterPro"/>
</dbReference>
<evidence type="ECO:0000259" key="2">
    <source>
        <dbReference type="Pfam" id="PF02259"/>
    </source>
</evidence>
<name>A0A2P5YX26_GOSBA</name>
<gene>
    <name evidence="3" type="ORF">GOBAR_AA00436</name>
</gene>
<dbReference type="GO" id="GO:0016242">
    <property type="term" value="P:negative regulation of macroautophagy"/>
    <property type="evidence" value="ECO:0007669"/>
    <property type="project" value="TreeGrafter"/>
</dbReference>
<dbReference type="InterPro" id="IPR050517">
    <property type="entry name" value="DDR_Repair_Kinase"/>
</dbReference>
<feature type="transmembrane region" description="Helical" evidence="1">
    <location>
        <begin position="127"/>
        <end position="153"/>
    </location>
</feature>
<evidence type="ECO:0000313" key="4">
    <source>
        <dbReference type="Proteomes" id="UP000239757"/>
    </source>
</evidence>
<dbReference type="PANTHER" id="PTHR11139">
    <property type="entry name" value="ATAXIA TELANGIECTASIA MUTATED ATM -RELATED"/>
    <property type="match status" value="1"/>
</dbReference>
<dbReference type="EMBL" id="KZ662714">
    <property type="protein sequence ID" value="PPS20144.1"/>
    <property type="molecule type" value="Genomic_DNA"/>
</dbReference>
<dbReference type="Pfam" id="PF02259">
    <property type="entry name" value="FAT"/>
    <property type="match status" value="1"/>
</dbReference>
<keyword evidence="1" id="KW-0812">Transmembrane</keyword>
<dbReference type="InterPro" id="IPR003151">
    <property type="entry name" value="PIK-rel_kinase_FAT"/>
</dbReference>
<evidence type="ECO:0000313" key="3">
    <source>
        <dbReference type="EMBL" id="PPS20144.1"/>
    </source>
</evidence>
<dbReference type="Pfam" id="PF06423">
    <property type="entry name" value="GWT1"/>
    <property type="match status" value="1"/>
</dbReference>
<dbReference type="PANTHER" id="PTHR11139:SF9">
    <property type="entry name" value="SERINE_THREONINE-PROTEIN KINASE MTOR"/>
    <property type="match status" value="1"/>
</dbReference>
<feature type="transmembrane region" description="Helical" evidence="1">
    <location>
        <begin position="62"/>
        <end position="82"/>
    </location>
</feature>
<protein>
    <recommendedName>
        <fullName evidence="2">PIK-related kinase FAT domain-containing protein</fullName>
    </recommendedName>
</protein>
<dbReference type="GO" id="GO:0005737">
    <property type="term" value="C:cytoplasm"/>
    <property type="evidence" value="ECO:0007669"/>
    <property type="project" value="TreeGrafter"/>
</dbReference>
<feature type="domain" description="PIK-related kinase FAT" evidence="2">
    <location>
        <begin position="191"/>
        <end position="366"/>
    </location>
</feature>
<proteinExistence type="predicted"/>
<feature type="transmembrane region" description="Helical" evidence="1">
    <location>
        <begin position="88"/>
        <end position="106"/>
    </location>
</feature>
<dbReference type="GO" id="GO:0031929">
    <property type="term" value="P:TOR signaling"/>
    <property type="evidence" value="ECO:0007669"/>
    <property type="project" value="TreeGrafter"/>
</dbReference>
<dbReference type="GO" id="GO:0005634">
    <property type="term" value="C:nucleus"/>
    <property type="evidence" value="ECO:0007669"/>
    <property type="project" value="TreeGrafter"/>
</dbReference>
<reference evidence="3 4" key="1">
    <citation type="submission" date="2015-01" db="EMBL/GenBank/DDBJ databases">
        <title>Genome of allotetraploid Gossypium barbadense reveals genomic plasticity and fiber elongation in cotton evolution.</title>
        <authorList>
            <person name="Chen X."/>
            <person name="Liu X."/>
            <person name="Zhao B."/>
            <person name="Zheng H."/>
            <person name="Hu Y."/>
            <person name="Lu G."/>
            <person name="Yang C."/>
            <person name="Chen J."/>
            <person name="Shan C."/>
            <person name="Zhang L."/>
            <person name="Zhou Y."/>
            <person name="Wang L."/>
            <person name="Guo W."/>
            <person name="Bai Y."/>
            <person name="Ruan J."/>
            <person name="Shangguan X."/>
            <person name="Mao Y."/>
            <person name="Jiang J."/>
            <person name="Zhu Y."/>
            <person name="Lei J."/>
            <person name="Kang H."/>
            <person name="Chen S."/>
            <person name="He X."/>
            <person name="Wang R."/>
            <person name="Wang Y."/>
            <person name="Chen J."/>
            <person name="Wang L."/>
            <person name="Yu S."/>
            <person name="Wang B."/>
            <person name="Wei J."/>
            <person name="Song S."/>
            <person name="Lu X."/>
            <person name="Gao Z."/>
            <person name="Gu W."/>
            <person name="Deng X."/>
            <person name="Ma D."/>
            <person name="Wang S."/>
            <person name="Liang W."/>
            <person name="Fang L."/>
            <person name="Cai C."/>
            <person name="Zhu X."/>
            <person name="Zhou B."/>
            <person name="Zhang Y."/>
            <person name="Chen Z."/>
            <person name="Xu S."/>
            <person name="Zhu R."/>
            <person name="Wang S."/>
            <person name="Zhang T."/>
            <person name="Zhao G."/>
        </authorList>
    </citation>
    <scope>NUCLEOTIDE SEQUENCE [LARGE SCALE GENOMIC DNA]</scope>
    <source>
        <strain evidence="4">cv. Xinhai21</strain>
        <tissue evidence="3">Leaf</tissue>
    </source>
</reference>
<evidence type="ECO:0000256" key="1">
    <source>
        <dbReference type="SAM" id="Phobius"/>
    </source>
</evidence>
<sequence length="447" mass="50500">MILLHFSNRKRKNPSRSSSSIDAASIICAAVLIYPAANSYVRFFNLGAASFNRLRNSWSLKSYLASVALDYVFIVLPTLLIFTVLAEWVYICMIGLLFLLIFFTAVKRTYSLPYMEGPNASRASISSYRVVTIFSGNLLIFFVTYLCILAVAVDFRIYPREYAKTETYVTSLAIERAILVDQPLLAVRAVAWQVLLAVRALVLPPTEDIETWRKFASLCRKNGRISQARSTLIKLLQYDPEASPENVRYHGPPQVMLAYLKYQWSLGDDHKRKEAFARLQNLVREFSISLNIQSIASTASTSGTNANVPLLARVYHKLGAWQWSLSPGLDDDSIQAFRNATQCATKWAKAWHAWALFNTAVMSHYTLRGFPTIASQILTLLIDRYVERISRRMNTFIQDGKEMASVLYTYHSCVKALPQGACWNSQFGIQKLAAETGAASIYCGFWF</sequence>
<dbReference type="GO" id="GO:0031931">
    <property type="term" value="C:TORC1 complex"/>
    <property type="evidence" value="ECO:0007669"/>
    <property type="project" value="TreeGrafter"/>
</dbReference>
<keyword evidence="1" id="KW-0472">Membrane</keyword>
<dbReference type="GO" id="GO:0016020">
    <property type="term" value="C:membrane"/>
    <property type="evidence" value="ECO:0007669"/>
    <property type="project" value="InterPro"/>
</dbReference>
<dbReference type="GO" id="GO:0031932">
    <property type="term" value="C:TORC2 complex"/>
    <property type="evidence" value="ECO:0007669"/>
    <property type="project" value="TreeGrafter"/>
</dbReference>
<accession>A0A2P5YX26</accession>
<feature type="transmembrane region" description="Helical" evidence="1">
    <location>
        <begin position="20"/>
        <end position="41"/>
    </location>
</feature>